<evidence type="ECO:0000259" key="14">
    <source>
        <dbReference type="Pfam" id="PF03800"/>
    </source>
</evidence>
<organism evidence="15 16">
    <name type="scientific">Pleurodeles waltl</name>
    <name type="common">Iberian ribbed newt</name>
    <dbReference type="NCBI Taxonomy" id="8319"/>
    <lineage>
        <taxon>Eukaryota</taxon>
        <taxon>Metazoa</taxon>
        <taxon>Chordata</taxon>
        <taxon>Craniata</taxon>
        <taxon>Vertebrata</taxon>
        <taxon>Euteleostomi</taxon>
        <taxon>Amphibia</taxon>
        <taxon>Batrachia</taxon>
        <taxon>Caudata</taxon>
        <taxon>Salamandroidea</taxon>
        <taxon>Salamandridae</taxon>
        <taxon>Pleurodelinae</taxon>
        <taxon>Pleurodeles</taxon>
    </lineage>
</organism>
<evidence type="ECO:0000256" key="1">
    <source>
        <dbReference type="ARBA" id="ARBA00004123"/>
    </source>
</evidence>
<dbReference type="GO" id="GO:0031262">
    <property type="term" value="C:Ndc80 complex"/>
    <property type="evidence" value="ECO:0007669"/>
    <property type="project" value="InterPro"/>
</dbReference>
<dbReference type="GO" id="GO:0051301">
    <property type="term" value="P:cell division"/>
    <property type="evidence" value="ECO:0007669"/>
    <property type="project" value="UniProtKB-KW"/>
</dbReference>
<dbReference type="AlphaFoldDB" id="A0AAV7TBU6"/>
<keyword evidence="8 12" id="KW-0175">Coiled coil</keyword>
<evidence type="ECO:0000313" key="16">
    <source>
        <dbReference type="Proteomes" id="UP001066276"/>
    </source>
</evidence>
<dbReference type="GO" id="GO:0051315">
    <property type="term" value="P:attachment of mitotic spindle microtubules to kinetochore"/>
    <property type="evidence" value="ECO:0007669"/>
    <property type="project" value="TreeGrafter"/>
</dbReference>
<evidence type="ECO:0000256" key="6">
    <source>
        <dbReference type="ARBA" id="ARBA00022776"/>
    </source>
</evidence>
<keyword evidence="7" id="KW-0995">Kinetochore</keyword>
<feature type="coiled-coil region" evidence="12">
    <location>
        <begin position="287"/>
        <end position="346"/>
    </location>
</feature>
<dbReference type="GO" id="GO:0005634">
    <property type="term" value="C:nucleus"/>
    <property type="evidence" value="ECO:0007669"/>
    <property type="project" value="UniProtKB-SubCell"/>
</dbReference>
<evidence type="ECO:0000256" key="3">
    <source>
        <dbReference type="ARBA" id="ARBA00005498"/>
    </source>
</evidence>
<reference evidence="15" key="1">
    <citation type="journal article" date="2022" name="bioRxiv">
        <title>Sequencing and chromosome-scale assembly of the giantPleurodeles waltlgenome.</title>
        <authorList>
            <person name="Brown T."/>
            <person name="Elewa A."/>
            <person name="Iarovenko S."/>
            <person name="Subramanian E."/>
            <person name="Araus A.J."/>
            <person name="Petzold A."/>
            <person name="Susuki M."/>
            <person name="Suzuki K.-i.T."/>
            <person name="Hayashi T."/>
            <person name="Toyoda A."/>
            <person name="Oliveira C."/>
            <person name="Osipova E."/>
            <person name="Leigh N.D."/>
            <person name="Simon A."/>
            <person name="Yun M.H."/>
        </authorList>
    </citation>
    <scope>NUCLEOTIDE SEQUENCE</scope>
    <source>
        <strain evidence="15">20211129_DDA</strain>
        <tissue evidence="15">Liver</tissue>
    </source>
</reference>
<keyword evidence="9" id="KW-0539">Nucleus</keyword>
<dbReference type="Proteomes" id="UP001066276">
    <property type="component" value="Chromosome 4_1"/>
</dbReference>
<proteinExistence type="inferred from homology"/>
<evidence type="ECO:0000256" key="9">
    <source>
        <dbReference type="ARBA" id="ARBA00023242"/>
    </source>
</evidence>
<gene>
    <name evidence="15" type="ORF">NDU88_005199</name>
</gene>
<sequence>MSPPDCIYLRNKVPRLRPIDSTRIPSAVKSRKCDAFRDTYTNVKERTSLDTRYHGGGLMELDSRKRLFRSAKMSLTFPTQPTNEIVALIRQQVFSGSEAKNISKNDLFPNAKPDVLQKIYMKLLQIIYGYRQEHFYMGPVDIDIPYFNIYEGFLPIGNLLSYMEQFMPKCRVYDFQLSDLINSKGKRTGYCLSGVLNFLVFRNARREVFLQWSSSYRSALENLQQVQKSNEEIQMKIKKLSTVPPEQQAEFNMLNSEMNELKQTLHQKYRAEDAALQEKFAQKKTEYAAHAKRLSELKLAMASMREEHERMRAQIVESPEARKNKTENMKATVRKLKGERQETNEKWEYYRERIAVGSMWQTEIQSFLKKFQALEANMEKKAKVLTDITNTDEQVTAGNMELKNLANEETMAKRNLNLKKEKLVKLDIKIRKKHEDGDIHKQSVIEACNRIREKREAANGILFQKEKEIQQTRLRTKRLIEHSEEQKAEVQAIIAGFQSGLEKYHASLIRAKEEGVASQSKKIDDLKRKRDKRC</sequence>
<keyword evidence="16" id="KW-1185">Reference proteome</keyword>
<dbReference type="GO" id="GO:0007052">
    <property type="term" value="P:mitotic spindle organization"/>
    <property type="evidence" value="ECO:0007669"/>
    <property type="project" value="TreeGrafter"/>
</dbReference>
<name>A0AAV7TBU6_PLEWA</name>
<feature type="coiled-coil region" evidence="12">
    <location>
        <begin position="216"/>
        <end position="243"/>
    </location>
</feature>
<protein>
    <recommendedName>
        <fullName evidence="14">Kinetochore protein Nuf2 N-terminal domain-containing protein</fullName>
    </recommendedName>
</protein>
<evidence type="ECO:0000256" key="7">
    <source>
        <dbReference type="ARBA" id="ARBA00022838"/>
    </source>
</evidence>
<dbReference type="GO" id="GO:0044877">
    <property type="term" value="F:protein-containing complex binding"/>
    <property type="evidence" value="ECO:0007669"/>
    <property type="project" value="TreeGrafter"/>
</dbReference>
<keyword evidence="5" id="KW-0132">Cell division</keyword>
<comment type="similarity">
    <text evidence="3">Belongs to the NUF2 family.</text>
</comment>
<comment type="subcellular location">
    <subcellularLocation>
        <location evidence="2">Chromosome</location>
        <location evidence="2">Centromere</location>
        <location evidence="2">Kinetochore</location>
    </subcellularLocation>
    <subcellularLocation>
        <location evidence="1">Nucleus</location>
    </subcellularLocation>
</comment>
<dbReference type="PANTHER" id="PTHR21650:SF2">
    <property type="entry name" value="KINETOCHORE PROTEIN NUF2"/>
    <property type="match status" value="1"/>
</dbReference>
<dbReference type="EMBL" id="JANPWB010000007">
    <property type="protein sequence ID" value="KAJ1173363.1"/>
    <property type="molecule type" value="Genomic_DNA"/>
</dbReference>
<evidence type="ECO:0000256" key="13">
    <source>
        <dbReference type="SAM" id="MobiDB-lite"/>
    </source>
</evidence>
<dbReference type="InterPro" id="IPR005549">
    <property type="entry name" value="Kinetochore_Nuf2_N"/>
</dbReference>
<comment type="caution">
    <text evidence="15">The sequence shown here is derived from an EMBL/GenBank/DDBJ whole genome shotgun (WGS) entry which is preliminary data.</text>
</comment>
<keyword evidence="4" id="KW-0158">Chromosome</keyword>
<evidence type="ECO:0000256" key="11">
    <source>
        <dbReference type="ARBA" id="ARBA00023328"/>
    </source>
</evidence>
<feature type="region of interest" description="Disordered" evidence="13">
    <location>
        <begin position="514"/>
        <end position="534"/>
    </location>
</feature>
<evidence type="ECO:0000256" key="8">
    <source>
        <dbReference type="ARBA" id="ARBA00023054"/>
    </source>
</evidence>
<feature type="domain" description="Kinetochore protein Nuf2 N-terminal" evidence="14">
    <location>
        <begin position="75"/>
        <end position="211"/>
    </location>
</feature>
<dbReference type="PANTHER" id="PTHR21650">
    <property type="entry name" value="MEMBRALIN/KINETOCHORE PROTEIN NUF2"/>
    <property type="match status" value="1"/>
</dbReference>
<dbReference type="InterPro" id="IPR038275">
    <property type="entry name" value="Nuf2_N_sf"/>
</dbReference>
<dbReference type="Pfam" id="PF03800">
    <property type="entry name" value="Nuf2"/>
    <property type="match status" value="1"/>
</dbReference>
<accession>A0AAV7TBU6</accession>
<keyword evidence="11" id="KW-0137">Centromere</keyword>
<keyword evidence="10" id="KW-0131">Cell cycle</keyword>
<dbReference type="GO" id="GO:0051383">
    <property type="term" value="P:kinetochore organization"/>
    <property type="evidence" value="ECO:0007669"/>
    <property type="project" value="TreeGrafter"/>
</dbReference>
<evidence type="ECO:0000256" key="5">
    <source>
        <dbReference type="ARBA" id="ARBA00022618"/>
    </source>
</evidence>
<evidence type="ECO:0000313" key="15">
    <source>
        <dbReference type="EMBL" id="KAJ1173363.1"/>
    </source>
</evidence>
<evidence type="ECO:0000256" key="10">
    <source>
        <dbReference type="ARBA" id="ARBA00023306"/>
    </source>
</evidence>
<dbReference type="GO" id="GO:0045132">
    <property type="term" value="P:meiotic chromosome segregation"/>
    <property type="evidence" value="ECO:0007669"/>
    <property type="project" value="TreeGrafter"/>
</dbReference>
<evidence type="ECO:0000256" key="4">
    <source>
        <dbReference type="ARBA" id="ARBA00022454"/>
    </source>
</evidence>
<dbReference type="Gene3D" id="1.10.418.60">
    <property type="entry name" value="Ncd80 complex, Nuf2 subunit"/>
    <property type="match status" value="1"/>
</dbReference>
<evidence type="ECO:0000256" key="12">
    <source>
        <dbReference type="SAM" id="Coils"/>
    </source>
</evidence>
<evidence type="ECO:0000256" key="2">
    <source>
        <dbReference type="ARBA" id="ARBA00004629"/>
    </source>
</evidence>
<keyword evidence="6" id="KW-0498">Mitosis</keyword>